<evidence type="ECO:0000256" key="5">
    <source>
        <dbReference type="ARBA" id="ARBA00023319"/>
    </source>
</evidence>
<evidence type="ECO:0000259" key="8">
    <source>
        <dbReference type="PROSITE" id="PS50835"/>
    </source>
</evidence>
<accession>A0A914UYF9</accession>
<keyword evidence="9" id="KW-1185">Reference proteome</keyword>
<evidence type="ECO:0000313" key="10">
    <source>
        <dbReference type="WBParaSite" id="PSAMB.scaffold1364size32511.g12717.t1"/>
    </source>
</evidence>
<dbReference type="InterPro" id="IPR003599">
    <property type="entry name" value="Ig_sub"/>
</dbReference>
<keyword evidence="7" id="KW-0732">Signal</keyword>
<feature type="compositionally biased region" description="Basic and acidic residues" evidence="6">
    <location>
        <begin position="372"/>
        <end position="385"/>
    </location>
</feature>
<dbReference type="CDD" id="cd00096">
    <property type="entry name" value="Ig"/>
    <property type="match status" value="1"/>
</dbReference>
<dbReference type="InterPro" id="IPR036179">
    <property type="entry name" value="Ig-like_dom_sf"/>
</dbReference>
<dbReference type="Pfam" id="PF07679">
    <property type="entry name" value="I-set"/>
    <property type="match status" value="1"/>
</dbReference>
<dbReference type="WBParaSite" id="PSAMB.scaffold1364size32511.g12717.t1">
    <property type="protein sequence ID" value="PSAMB.scaffold1364size32511.g12717.t1"/>
    <property type="gene ID" value="PSAMB.scaffold1364size32511.g12717"/>
</dbReference>
<dbReference type="InterPro" id="IPR013783">
    <property type="entry name" value="Ig-like_fold"/>
</dbReference>
<dbReference type="AlphaFoldDB" id="A0A914UYF9"/>
<dbReference type="Gene3D" id="2.60.40.10">
    <property type="entry name" value="Immunoglobulins"/>
    <property type="match status" value="2"/>
</dbReference>
<comment type="subcellular location">
    <subcellularLocation>
        <location evidence="1">Membrane</location>
        <topology evidence="1">Single-pass type I membrane protein</topology>
    </subcellularLocation>
</comment>
<proteinExistence type="predicted"/>
<evidence type="ECO:0000256" key="2">
    <source>
        <dbReference type="ARBA" id="ARBA00023136"/>
    </source>
</evidence>
<dbReference type="InterPro" id="IPR013098">
    <property type="entry name" value="Ig_I-set"/>
</dbReference>
<keyword evidence="5" id="KW-0393">Immunoglobulin domain</keyword>
<dbReference type="GO" id="GO:0005911">
    <property type="term" value="C:cell-cell junction"/>
    <property type="evidence" value="ECO:0007669"/>
    <property type="project" value="TreeGrafter"/>
</dbReference>
<dbReference type="SUPFAM" id="SSF48726">
    <property type="entry name" value="Immunoglobulin"/>
    <property type="match status" value="1"/>
</dbReference>
<reference evidence="10" key="1">
    <citation type="submission" date="2022-11" db="UniProtKB">
        <authorList>
            <consortium name="WormBaseParasite"/>
        </authorList>
    </citation>
    <scope>IDENTIFICATION</scope>
</reference>
<feature type="domain" description="Ig-like" evidence="8">
    <location>
        <begin position="126"/>
        <end position="160"/>
    </location>
</feature>
<keyword evidence="2" id="KW-0472">Membrane</keyword>
<dbReference type="GO" id="GO:0098609">
    <property type="term" value="P:cell-cell adhesion"/>
    <property type="evidence" value="ECO:0007669"/>
    <property type="project" value="TreeGrafter"/>
</dbReference>
<sequence>MLPSALLLLTWSTVVAAQTQRIVEGPTDTRAISGLTVMLKCRVEGQKGAVQWVKGGFGLGYDRQLPASPRYTMDGSSAKGEFHLKIENVELSDDDEYQCQVGATVTDPVRKSTKAKLTVLVMPAPPRLVNLGESVRGVAGRMMTADCVSEGGKPPATIKWALARSGDGRDVVRWLNTEGTNPTTRSQELADGANSVLQSSYTTVNSSTKKEGAHFTDYISIPQDNPDLDFLPPPTYSTTHGYRSMNGYGPTNCGYGSPPMASGNGPMQYVIDHADVEYVTSPYDAFRPEPSYASFVSGPSATPVYTHDRGSYSNGPSLSMANDPGLYYPSDMAPLAPLETLQEMPTPETEAATPLLGAHSLHHGHSPMVHRRSGDDRRSPNDRPVSRTSTHV</sequence>
<evidence type="ECO:0000256" key="6">
    <source>
        <dbReference type="SAM" id="MobiDB-lite"/>
    </source>
</evidence>
<dbReference type="GO" id="GO:0050839">
    <property type="term" value="F:cell adhesion molecule binding"/>
    <property type="evidence" value="ECO:0007669"/>
    <property type="project" value="TreeGrafter"/>
</dbReference>
<dbReference type="InterPro" id="IPR051275">
    <property type="entry name" value="Cell_adhesion_signaling"/>
</dbReference>
<organism evidence="9 10">
    <name type="scientific">Plectus sambesii</name>
    <dbReference type="NCBI Taxonomy" id="2011161"/>
    <lineage>
        <taxon>Eukaryota</taxon>
        <taxon>Metazoa</taxon>
        <taxon>Ecdysozoa</taxon>
        <taxon>Nematoda</taxon>
        <taxon>Chromadorea</taxon>
        <taxon>Plectida</taxon>
        <taxon>Plectina</taxon>
        <taxon>Plectoidea</taxon>
        <taxon>Plectidae</taxon>
        <taxon>Plectus</taxon>
    </lineage>
</organism>
<evidence type="ECO:0000256" key="3">
    <source>
        <dbReference type="ARBA" id="ARBA00023157"/>
    </source>
</evidence>
<feature type="domain" description="Ig-like" evidence="8">
    <location>
        <begin position="3"/>
        <end position="118"/>
    </location>
</feature>
<dbReference type="PANTHER" id="PTHR11640:SF31">
    <property type="entry name" value="IRREGULAR CHIASM C-ROUGHEST PROTEIN-RELATED"/>
    <property type="match status" value="1"/>
</dbReference>
<feature type="region of interest" description="Disordered" evidence="6">
    <location>
        <begin position="359"/>
        <end position="392"/>
    </location>
</feature>
<dbReference type="PROSITE" id="PS50835">
    <property type="entry name" value="IG_LIKE"/>
    <property type="match status" value="2"/>
</dbReference>
<evidence type="ECO:0000256" key="7">
    <source>
        <dbReference type="SAM" id="SignalP"/>
    </source>
</evidence>
<evidence type="ECO:0000313" key="9">
    <source>
        <dbReference type="Proteomes" id="UP000887566"/>
    </source>
</evidence>
<dbReference type="Proteomes" id="UP000887566">
    <property type="component" value="Unplaced"/>
</dbReference>
<evidence type="ECO:0000256" key="1">
    <source>
        <dbReference type="ARBA" id="ARBA00004479"/>
    </source>
</evidence>
<dbReference type="PANTHER" id="PTHR11640">
    <property type="entry name" value="NEPHRIN"/>
    <property type="match status" value="1"/>
</dbReference>
<keyword evidence="3" id="KW-1015">Disulfide bond</keyword>
<dbReference type="SMART" id="SM00409">
    <property type="entry name" value="IG"/>
    <property type="match status" value="1"/>
</dbReference>
<evidence type="ECO:0000256" key="4">
    <source>
        <dbReference type="ARBA" id="ARBA00023180"/>
    </source>
</evidence>
<dbReference type="GO" id="GO:0005886">
    <property type="term" value="C:plasma membrane"/>
    <property type="evidence" value="ECO:0007669"/>
    <property type="project" value="TreeGrafter"/>
</dbReference>
<name>A0A914UYF9_9BILA</name>
<feature type="compositionally biased region" description="Basic residues" evidence="6">
    <location>
        <begin position="360"/>
        <end position="371"/>
    </location>
</feature>
<dbReference type="InterPro" id="IPR007110">
    <property type="entry name" value="Ig-like_dom"/>
</dbReference>
<feature type="chain" id="PRO_5037548663" evidence="7">
    <location>
        <begin position="18"/>
        <end position="392"/>
    </location>
</feature>
<feature type="signal peptide" evidence="7">
    <location>
        <begin position="1"/>
        <end position="17"/>
    </location>
</feature>
<keyword evidence="4" id="KW-0325">Glycoprotein</keyword>
<protein>
    <submittedName>
        <fullName evidence="10">Ig-like domain-containing protein</fullName>
    </submittedName>
</protein>